<name>A0A2G5CVJ9_AQUCA</name>
<dbReference type="InterPro" id="IPR018333">
    <property type="entry name" value="Squalene_cyclase"/>
</dbReference>
<evidence type="ECO:0000313" key="3">
    <source>
        <dbReference type="Proteomes" id="UP000230069"/>
    </source>
</evidence>
<sequence length="98" mass="10979">MSTADHGWPVSDCTAEGLAAALLLSEIHPDFVGEPLSASRKFDAVNIILSLQNTNGGFAPYELTRSYRWLELINLLKLLVTLSSIIRMWNVHLLLYKH</sequence>
<organism evidence="2 3">
    <name type="scientific">Aquilegia coerulea</name>
    <name type="common">Rocky mountain columbine</name>
    <dbReference type="NCBI Taxonomy" id="218851"/>
    <lineage>
        <taxon>Eukaryota</taxon>
        <taxon>Viridiplantae</taxon>
        <taxon>Streptophyta</taxon>
        <taxon>Embryophyta</taxon>
        <taxon>Tracheophyta</taxon>
        <taxon>Spermatophyta</taxon>
        <taxon>Magnoliopsida</taxon>
        <taxon>Ranunculales</taxon>
        <taxon>Ranunculaceae</taxon>
        <taxon>Thalictroideae</taxon>
        <taxon>Aquilegia</taxon>
    </lineage>
</organism>
<evidence type="ECO:0008006" key="4">
    <source>
        <dbReference type="Google" id="ProtNLM"/>
    </source>
</evidence>
<evidence type="ECO:0000256" key="1">
    <source>
        <dbReference type="ARBA" id="ARBA00009755"/>
    </source>
</evidence>
<dbReference type="Proteomes" id="UP000230069">
    <property type="component" value="Unassembled WGS sequence"/>
</dbReference>
<dbReference type="STRING" id="218851.A0A2G5CVJ9"/>
<keyword evidence="3" id="KW-1185">Reference proteome</keyword>
<proteinExistence type="inferred from homology"/>
<dbReference type="GO" id="GO:0005811">
    <property type="term" value="C:lipid droplet"/>
    <property type="evidence" value="ECO:0007669"/>
    <property type="project" value="InterPro"/>
</dbReference>
<gene>
    <name evidence="2" type="ORF">AQUCO_03600160v1</name>
</gene>
<dbReference type="OrthoDB" id="1434208at2759"/>
<dbReference type="EMBL" id="KZ305053">
    <property type="protein sequence ID" value="PIA35291.1"/>
    <property type="molecule type" value="Genomic_DNA"/>
</dbReference>
<evidence type="ECO:0000313" key="2">
    <source>
        <dbReference type="EMBL" id="PIA35291.1"/>
    </source>
</evidence>
<dbReference type="InterPro" id="IPR008930">
    <property type="entry name" value="Terpenoid_cyclase/PrenylTrfase"/>
</dbReference>
<dbReference type="Gene3D" id="1.50.10.20">
    <property type="match status" value="1"/>
</dbReference>
<dbReference type="InParanoid" id="A0A2G5CVJ9"/>
<comment type="similarity">
    <text evidence="1">Belongs to the terpene cyclase/mutase family.</text>
</comment>
<dbReference type="AlphaFoldDB" id="A0A2G5CVJ9"/>
<dbReference type="PANTHER" id="PTHR11764">
    <property type="entry name" value="TERPENE CYCLASE/MUTASE FAMILY MEMBER"/>
    <property type="match status" value="1"/>
</dbReference>
<dbReference type="GO" id="GO:0031559">
    <property type="term" value="F:oxidosqualene cyclase activity"/>
    <property type="evidence" value="ECO:0007669"/>
    <property type="project" value="UniProtKB-ARBA"/>
</dbReference>
<dbReference type="PANTHER" id="PTHR11764:SF20">
    <property type="entry name" value="LANOSTEROL SYNTHASE"/>
    <property type="match status" value="1"/>
</dbReference>
<accession>A0A2G5CVJ9</accession>
<reference evidence="2 3" key="1">
    <citation type="submission" date="2017-09" db="EMBL/GenBank/DDBJ databases">
        <title>WGS assembly of Aquilegia coerulea Goldsmith.</title>
        <authorList>
            <person name="Hodges S."/>
            <person name="Kramer E."/>
            <person name="Nordborg M."/>
            <person name="Tomkins J."/>
            <person name="Borevitz J."/>
            <person name="Derieg N."/>
            <person name="Yan J."/>
            <person name="Mihaltcheva S."/>
            <person name="Hayes R.D."/>
            <person name="Rokhsar D."/>
        </authorList>
    </citation>
    <scope>NUCLEOTIDE SEQUENCE [LARGE SCALE GENOMIC DNA]</scope>
    <source>
        <strain evidence="3">cv. Goldsmith</strain>
    </source>
</reference>
<dbReference type="SUPFAM" id="SSF48239">
    <property type="entry name" value="Terpenoid cyclases/Protein prenyltransferases"/>
    <property type="match status" value="1"/>
</dbReference>
<dbReference type="GO" id="GO:0016104">
    <property type="term" value="P:triterpenoid biosynthetic process"/>
    <property type="evidence" value="ECO:0007669"/>
    <property type="project" value="InterPro"/>
</dbReference>
<protein>
    <recommendedName>
        <fullName evidence="4">Squalene cyclase C-terminal domain-containing protein</fullName>
    </recommendedName>
</protein>